<sequence>MERAAPDWLRGQVVKYRGRRTPGGMPARLTLPGATVTMIVGWGDPLHLFGAGESESAGGAWYSLVGGLRTSPVLGGYRGSGQAVEVDFTPLGAYMCLGISMHHLANETVHPDELLGKRWTERLTERLAAAPDWEARWALLDDALASLLADGPVPSPVVAEAWSRLSARHGGMTLGELAGATGRGGRRLQVLFREQIGLPLQSVARILRFQRALTLPYGSHGSLAELAAACGYYDQAHLNRDFKALAGLTPAQLCGLANQTPLDGTAAVEGSRTSVFNR</sequence>
<dbReference type="GO" id="GO:0043565">
    <property type="term" value="F:sequence-specific DNA binding"/>
    <property type="evidence" value="ECO:0007669"/>
    <property type="project" value="InterPro"/>
</dbReference>
<dbReference type="SMART" id="SM00342">
    <property type="entry name" value="HTH_ARAC"/>
    <property type="match status" value="1"/>
</dbReference>
<dbReference type="Gene3D" id="1.10.10.60">
    <property type="entry name" value="Homeodomain-like"/>
    <property type="match status" value="1"/>
</dbReference>
<evidence type="ECO:0000313" key="5">
    <source>
        <dbReference type="EMBL" id="WTU45685.1"/>
    </source>
</evidence>
<evidence type="ECO:0000256" key="3">
    <source>
        <dbReference type="ARBA" id="ARBA00023163"/>
    </source>
</evidence>
<gene>
    <name evidence="5" type="ORF">OHV25_33245</name>
</gene>
<evidence type="ECO:0000259" key="4">
    <source>
        <dbReference type="PROSITE" id="PS01124"/>
    </source>
</evidence>
<keyword evidence="2" id="KW-0238">DNA-binding</keyword>
<dbReference type="PANTHER" id="PTHR46796:SF15">
    <property type="entry name" value="BLL1074 PROTEIN"/>
    <property type="match status" value="1"/>
</dbReference>
<name>A0AAU2HBC2_9ACTN</name>
<dbReference type="AlphaFoldDB" id="A0AAU2HBC2"/>
<protein>
    <submittedName>
        <fullName evidence="5">Helix-turn-helix domain-containing protein</fullName>
    </submittedName>
</protein>
<evidence type="ECO:0000256" key="1">
    <source>
        <dbReference type="ARBA" id="ARBA00023015"/>
    </source>
</evidence>
<dbReference type="InterPro" id="IPR009057">
    <property type="entry name" value="Homeodomain-like_sf"/>
</dbReference>
<reference evidence="5" key="1">
    <citation type="submission" date="2022-10" db="EMBL/GenBank/DDBJ databases">
        <title>The complete genomes of actinobacterial strains from the NBC collection.</title>
        <authorList>
            <person name="Joergensen T.S."/>
            <person name="Alvarez Arevalo M."/>
            <person name="Sterndorff E.B."/>
            <person name="Faurdal D."/>
            <person name="Vuksanovic O."/>
            <person name="Mourched A.-S."/>
            <person name="Charusanti P."/>
            <person name="Shaw S."/>
            <person name="Blin K."/>
            <person name="Weber T."/>
        </authorList>
    </citation>
    <scope>NUCLEOTIDE SEQUENCE</scope>
    <source>
        <strain evidence="5">NBC_00060</strain>
    </source>
</reference>
<dbReference type="PROSITE" id="PS01124">
    <property type="entry name" value="HTH_ARAC_FAMILY_2"/>
    <property type="match status" value="1"/>
</dbReference>
<dbReference type="InterPro" id="IPR050204">
    <property type="entry name" value="AraC_XylS_family_regulators"/>
</dbReference>
<keyword evidence="1" id="KW-0805">Transcription regulation</keyword>
<dbReference type="InterPro" id="IPR018060">
    <property type="entry name" value="HTH_AraC"/>
</dbReference>
<dbReference type="GO" id="GO:0003700">
    <property type="term" value="F:DNA-binding transcription factor activity"/>
    <property type="evidence" value="ECO:0007669"/>
    <property type="project" value="InterPro"/>
</dbReference>
<dbReference type="SUPFAM" id="SSF46689">
    <property type="entry name" value="Homeodomain-like"/>
    <property type="match status" value="1"/>
</dbReference>
<organism evidence="5">
    <name type="scientific">Streptomyces sp. NBC_00060</name>
    <dbReference type="NCBI Taxonomy" id="2975636"/>
    <lineage>
        <taxon>Bacteria</taxon>
        <taxon>Bacillati</taxon>
        <taxon>Actinomycetota</taxon>
        <taxon>Actinomycetes</taxon>
        <taxon>Kitasatosporales</taxon>
        <taxon>Streptomycetaceae</taxon>
        <taxon>Streptomyces</taxon>
    </lineage>
</organism>
<proteinExistence type="predicted"/>
<dbReference type="Pfam" id="PF12833">
    <property type="entry name" value="HTH_18"/>
    <property type="match status" value="1"/>
</dbReference>
<feature type="domain" description="HTH araC/xylS-type" evidence="4">
    <location>
        <begin position="155"/>
        <end position="256"/>
    </location>
</feature>
<accession>A0AAU2HBC2</accession>
<keyword evidence="3" id="KW-0804">Transcription</keyword>
<evidence type="ECO:0000256" key="2">
    <source>
        <dbReference type="ARBA" id="ARBA00023125"/>
    </source>
</evidence>
<dbReference type="PANTHER" id="PTHR46796">
    <property type="entry name" value="HTH-TYPE TRANSCRIPTIONAL ACTIVATOR RHAS-RELATED"/>
    <property type="match status" value="1"/>
</dbReference>
<dbReference type="EMBL" id="CP108253">
    <property type="protein sequence ID" value="WTU45685.1"/>
    <property type="molecule type" value="Genomic_DNA"/>
</dbReference>